<feature type="domain" description="N-acetyltransferase" evidence="1">
    <location>
        <begin position="1"/>
        <end position="150"/>
    </location>
</feature>
<dbReference type="Pfam" id="PF13673">
    <property type="entry name" value="Acetyltransf_10"/>
    <property type="match status" value="1"/>
</dbReference>
<dbReference type="CDD" id="cd04301">
    <property type="entry name" value="NAT_SF"/>
    <property type="match status" value="1"/>
</dbReference>
<evidence type="ECO:0000259" key="1">
    <source>
        <dbReference type="PROSITE" id="PS51186"/>
    </source>
</evidence>
<dbReference type="PANTHER" id="PTHR43451:SF1">
    <property type="entry name" value="ACETYLTRANSFERASE"/>
    <property type="match status" value="1"/>
</dbReference>
<keyword evidence="3" id="KW-1185">Reference proteome</keyword>
<dbReference type="EMBL" id="JABACJ020000006">
    <property type="protein sequence ID" value="MBU3875854.1"/>
    <property type="molecule type" value="Genomic_DNA"/>
</dbReference>
<sequence>MSLKRASLSDLNTVKIISTKTISEVYPHYYPKGAVEFFLEHHNEHNIADDIKEGCVFLCSDARENIVGTVTIKNHEICRLFVLPEYQGNGFGTEMLDYAEKVISIKYPEIVLDASLPAKNIYQKRGYTEMKFHTIKTDHNDFLCYDVMVKHVNSSV</sequence>
<evidence type="ECO:0000313" key="3">
    <source>
        <dbReference type="Proteomes" id="UP000723714"/>
    </source>
</evidence>
<dbReference type="InterPro" id="IPR000182">
    <property type="entry name" value="GNAT_dom"/>
</dbReference>
<proteinExistence type="predicted"/>
<dbReference type="PROSITE" id="PS51186">
    <property type="entry name" value="GNAT"/>
    <property type="match status" value="1"/>
</dbReference>
<dbReference type="Proteomes" id="UP000723714">
    <property type="component" value="Unassembled WGS sequence"/>
</dbReference>
<reference evidence="2 3" key="1">
    <citation type="submission" date="2021-06" db="EMBL/GenBank/DDBJ databases">
        <title>Faecalicatena sp. nov. isolated from porcine feces.</title>
        <authorList>
            <person name="Oh B.S."/>
            <person name="Lee J.H."/>
        </authorList>
    </citation>
    <scope>NUCLEOTIDE SEQUENCE [LARGE SCALE GENOMIC DNA]</scope>
    <source>
        <strain evidence="2 3">AGMB00832</strain>
    </source>
</reference>
<dbReference type="RefSeq" id="WP_216240883.1">
    <property type="nucleotide sequence ID" value="NZ_JABACJ020000006.1"/>
</dbReference>
<organism evidence="2 3">
    <name type="scientific">Faecalicatena faecalis</name>
    <dbReference type="NCBI Taxonomy" id="2726362"/>
    <lineage>
        <taxon>Bacteria</taxon>
        <taxon>Bacillati</taxon>
        <taxon>Bacillota</taxon>
        <taxon>Clostridia</taxon>
        <taxon>Lachnospirales</taxon>
        <taxon>Lachnospiraceae</taxon>
        <taxon>Faecalicatena</taxon>
    </lineage>
</organism>
<evidence type="ECO:0000313" key="2">
    <source>
        <dbReference type="EMBL" id="MBU3875854.1"/>
    </source>
</evidence>
<gene>
    <name evidence="2" type="ORF">HGO97_008515</name>
</gene>
<dbReference type="InterPro" id="IPR052564">
    <property type="entry name" value="N-acetyltrans/Recomb-assoc"/>
</dbReference>
<comment type="caution">
    <text evidence="2">The sequence shown here is derived from an EMBL/GenBank/DDBJ whole genome shotgun (WGS) entry which is preliminary data.</text>
</comment>
<name>A0ABS6D2N2_9FIRM</name>
<protein>
    <submittedName>
        <fullName evidence="2">GNAT family N-acetyltransferase</fullName>
    </submittedName>
</protein>
<accession>A0ABS6D2N2</accession>
<dbReference type="PANTHER" id="PTHR43451">
    <property type="entry name" value="ACETYLTRANSFERASE (GNAT) FAMILY PROTEIN"/>
    <property type="match status" value="1"/>
</dbReference>